<dbReference type="AlphaFoldDB" id="A0A540NC67"/>
<comment type="caution">
    <text evidence="1">The sequence shown here is derived from an EMBL/GenBank/DDBJ whole genome shotgun (WGS) entry which is preliminary data.</text>
</comment>
<name>A0A540NC67_MALBA</name>
<keyword evidence="2" id="KW-1185">Reference proteome</keyword>
<proteinExistence type="predicted"/>
<reference evidence="1 2" key="1">
    <citation type="journal article" date="2019" name="G3 (Bethesda)">
        <title>Sequencing of a Wild Apple (Malus baccata) Genome Unravels the Differences Between Cultivated and Wild Apple Species Regarding Disease Resistance and Cold Tolerance.</title>
        <authorList>
            <person name="Chen X."/>
        </authorList>
    </citation>
    <scope>NUCLEOTIDE SEQUENCE [LARGE SCALE GENOMIC DNA]</scope>
    <source>
        <strain evidence="2">cv. Shandingzi</strain>
        <tissue evidence="1">Leaves</tissue>
    </source>
</reference>
<sequence>MELHTITTNKTFQELYSDYRPFRSNTQYLRLNFSLLLSALWRKQTTYTEIMTLALYPKSRLQKDGIGLVFFCTKINKPRANNLEAFSQTP</sequence>
<dbReference type="Proteomes" id="UP000315295">
    <property type="component" value="Unassembled WGS sequence"/>
</dbReference>
<organism evidence="1 2">
    <name type="scientific">Malus baccata</name>
    <name type="common">Siberian crab apple</name>
    <name type="synonym">Pyrus baccata</name>
    <dbReference type="NCBI Taxonomy" id="106549"/>
    <lineage>
        <taxon>Eukaryota</taxon>
        <taxon>Viridiplantae</taxon>
        <taxon>Streptophyta</taxon>
        <taxon>Embryophyta</taxon>
        <taxon>Tracheophyta</taxon>
        <taxon>Spermatophyta</taxon>
        <taxon>Magnoliopsida</taxon>
        <taxon>eudicotyledons</taxon>
        <taxon>Gunneridae</taxon>
        <taxon>Pentapetalae</taxon>
        <taxon>rosids</taxon>
        <taxon>fabids</taxon>
        <taxon>Rosales</taxon>
        <taxon>Rosaceae</taxon>
        <taxon>Amygdaloideae</taxon>
        <taxon>Maleae</taxon>
        <taxon>Malus</taxon>
    </lineage>
</organism>
<protein>
    <submittedName>
        <fullName evidence="1">Uncharacterized protein</fullName>
    </submittedName>
</protein>
<evidence type="ECO:0000313" key="1">
    <source>
        <dbReference type="EMBL" id="TQE08634.1"/>
    </source>
</evidence>
<evidence type="ECO:0000313" key="2">
    <source>
        <dbReference type="Proteomes" id="UP000315295"/>
    </source>
</evidence>
<gene>
    <name evidence="1" type="ORF">C1H46_005726</name>
</gene>
<dbReference type="EMBL" id="VIEB01000068">
    <property type="protein sequence ID" value="TQE08634.1"/>
    <property type="molecule type" value="Genomic_DNA"/>
</dbReference>
<accession>A0A540NC67</accession>